<gene>
    <name evidence="2" type="ORF">CEXT_305991</name>
</gene>
<evidence type="ECO:0000256" key="1">
    <source>
        <dbReference type="SAM" id="MobiDB-lite"/>
    </source>
</evidence>
<feature type="compositionally biased region" description="Basic residues" evidence="1">
    <location>
        <begin position="11"/>
        <end position="20"/>
    </location>
</feature>
<reference evidence="2 3" key="1">
    <citation type="submission" date="2021-06" db="EMBL/GenBank/DDBJ databases">
        <title>Caerostris extrusa draft genome.</title>
        <authorList>
            <person name="Kono N."/>
            <person name="Arakawa K."/>
        </authorList>
    </citation>
    <scope>NUCLEOTIDE SEQUENCE [LARGE SCALE GENOMIC DNA]</scope>
</reference>
<feature type="region of interest" description="Disordered" evidence="1">
    <location>
        <begin position="1"/>
        <end position="21"/>
    </location>
</feature>
<keyword evidence="3" id="KW-1185">Reference proteome</keyword>
<protein>
    <submittedName>
        <fullName evidence="2">Uncharacterized protein</fullName>
    </submittedName>
</protein>
<dbReference type="Proteomes" id="UP001054945">
    <property type="component" value="Unassembled WGS sequence"/>
</dbReference>
<organism evidence="2 3">
    <name type="scientific">Caerostris extrusa</name>
    <name type="common">Bark spider</name>
    <name type="synonym">Caerostris bankana</name>
    <dbReference type="NCBI Taxonomy" id="172846"/>
    <lineage>
        <taxon>Eukaryota</taxon>
        <taxon>Metazoa</taxon>
        <taxon>Ecdysozoa</taxon>
        <taxon>Arthropoda</taxon>
        <taxon>Chelicerata</taxon>
        <taxon>Arachnida</taxon>
        <taxon>Araneae</taxon>
        <taxon>Araneomorphae</taxon>
        <taxon>Entelegynae</taxon>
        <taxon>Araneoidea</taxon>
        <taxon>Araneidae</taxon>
        <taxon>Caerostris</taxon>
    </lineage>
</organism>
<feature type="compositionally biased region" description="Basic and acidic residues" evidence="1">
    <location>
        <begin position="1"/>
        <end position="10"/>
    </location>
</feature>
<dbReference type="AlphaFoldDB" id="A0AAV4N835"/>
<evidence type="ECO:0000313" key="3">
    <source>
        <dbReference type="Proteomes" id="UP001054945"/>
    </source>
</evidence>
<dbReference type="EMBL" id="BPLR01020599">
    <property type="protein sequence ID" value="GIX80505.1"/>
    <property type="molecule type" value="Genomic_DNA"/>
</dbReference>
<comment type="caution">
    <text evidence="2">The sequence shown here is derived from an EMBL/GenBank/DDBJ whole genome shotgun (WGS) entry which is preliminary data.</text>
</comment>
<accession>A0AAV4N835</accession>
<name>A0AAV4N835_CAEEX</name>
<feature type="compositionally biased region" description="Basic and acidic residues" evidence="1">
    <location>
        <begin position="34"/>
        <end position="64"/>
    </location>
</feature>
<feature type="compositionally biased region" description="Basic residues" evidence="1">
    <location>
        <begin position="69"/>
        <end position="79"/>
    </location>
</feature>
<evidence type="ECO:0000313" key="2">
    <source>
        <dbReference type="EMBL" id="GIX80505.1"/>
    </source>
</evidence>
<feature type="region of interest" description="Disordered" evidence="1">
    <location>
        <begin position="34"/>
        <end position="85"/>
    </location>
</feature>
<proteinExistence type="predicted"/>
<sequence>MQLTTEGERQKQRRTRKKTAAKVCLYVAVRAAETDDQRERRLESRRLQHKRDRERETPEQKEGQTGKTPKVKCTKRKCKKDNGDAIPVEPTVVVKKRNTSNPIQNHLHLNVW</sequence>